<protein>
    <submittedName>
        <fullName evidence="1">Uncharacterized protein</fullName>
    </submittedName>
</protein>
<accession>A0ABP0IJY5</accession>
<organism evidence="1 2">
    <name type="scientific">Durusdinium trenchii</name>
    <dbReference type="NCBI Taxonomy" id="1381693"/>
    <lineage>
        <taxon>Eukaryota</taxon>
        <taxon>Sar</taxon>
        <taxon>Alveolata</taxon>
        <taxon>Dinophyceae</taxon>
        <taxon>Suessiales</taxon>
        <taxon>Symbiodiniaceae</taxon>
        <taxon>Durusdinium</taxon>
    </lineage>
</organism>
<feature type="non-terminal residue" evidence="1">
    <location>
        <position position="1"/>
    </location>
</feature>
<dbReference type="Proteomes" id="UP001642464">
    <property type="component" value="Unassembled WGS sequence"/>
</dbReference>
<gene>
    <name evidence="1" type="ORF">SCF082_LOCUS7428</name>
</gene>
<name>A0ABP0IJY5_9DINO</name>
<dbReference type="EMBL" id="CAXAMM010004164">
    <property type="protein sequence ID" value="CAK9002638.1"/>
    <property type="molecule type" value="Genomic_DNA"/>
</dbReference>
<evidence type="ECO:0000313" key="1">
    <source>
        <dbReference type="EMBL" id="CAK9002638.1"/>
    </source>
</evidence>
<sequence length="115" mass="13076">DGQIYLTATELYVDLQGFEEHMEACEDLFPLAEKARTILGVDMHGSSQTMSKCEIYTHMFPVRRFSTCFWQHGQRVSFEGQSKAGREVRSEAWEGILEQLPAPLSAQEGLHLARL</sequence>
<proteinExistence type="predicted"/>
<evidence type="ECO:0000313" key="2">
    <source>
        <dbReference type="Proteomes" id="UP001642464"/>
    </source>
</evidence>
<keyword evidence="2" id="KW-1185">Reference proteome</keyword>
<comment type="caution">
    <text evidence="1">The sequence shown here is derived from an EMBL/GenBank/DDBJ whole genome shotgun (WGS) entry which is preliminary data.</text>
</comment>
<reference evidence="1 2" key="1">
    <citation type="submission" date="2024-02" db="EMBL/GenBank/DDBJ databases">
        <authorList>
            <person name="Chen Y."/>
            <person name="Shah S."/>
            <person name="Dougan E. K."/>
            <person name="Thang M."/>
            <person name="Chan C."/>
        </authorList>
    </citation>
    <scope>NUCLEOTIDE SEQUENCE [LARGE SCALE GENOMIC DNA]</scope>
</reference>